<evidence type="ECO:0000313" key="2">
    <source>
        <dbReference type="Proteomes" id="UP000265798"/>
    </source>
</evidence>
<evidence type="ECO:0000313" key="1">
    <source>
        <dbReference type="EMBL" id="RHX89951.1"/>
    </source>
</evidence>
<dbReference type="Proteomes" id="UP000265798">
    <property type="component" value="Unassembled WGS sequence"/>
</dbReference>
<name>A0A396Z3B2_9LEPT</name>
<sequence>MGGGGEVAGKFRETFFYRKKANSATKFQTSKNVGTPTKFSNRAFPFLEAPRLFRFQLPRFFKKISNADFSFFLTFVLIG</sequence>
<protein>
    <submittedName>
        <fullName evidence="1">Uncharacterized protein</fullName>
    </submittedName>
</protein>
<accession>A0A396Z3B2</accession>
<dbReference type="AlphaFoldDB" id="A0A396Z3B2"/>
<comment type="caution">
    <text evidence="1">The sequence shown here is derived from an EMBL/GenBank/DDBJ whole genome shotgun (WGS) entry which is preliminary data.</text>
</comment>
<proteinExistence type="predicted"/>
<reference evidence="2" key="1">
    <citation type="submission" date="2018-05" db="EMBL/GenBank/DDBJ databases">
        <title>Leptospira yasudae sp. nov. and Leptospira stimsonii sp. nov., two pathogenic species of the genus Leptospira isolated from environmental sources.</title>
        <authorList>
            <person name="Casanovas-Massana A."/>
            <person name="Hamond C."/>
            <person name="Santos L.A."/>
            <person name="Hacker K.P."/>
            <person name="Balassiano I."/>
            <person name="Medeiros M.A."/>
            <person name="Reis M.G."/>
            <person name="Ko A.I."/>
            <person name="Wunder E.A."/>
        </authorList>
    </citation>
    <scope>NUCLEOTIDE SEQUENCE [LARGE SCALE GENOMIC DNA]</scope>
    <source>
        <strain evidence="2">Yale</strain>
    </source>
</reference>
<organism evidence="1 2">
    <name type="scientific">Leptospira stimsonii</name>
    <dbReference type="NCBI Taxonomy" id="2202203"/>
    <lineage>
        <taxon>Bacteria</taxon>
        <taxon>Pseudomonadati</taxon>
        <taxon>Spirochaetota</taxon>
        <taxon>Spirochaetia</taxon>
        <taxon>Leptospirales</taxon>
        <taxon>Leptospiraceae</taxon>
        <taxon>Leptospira</taxon>
    </lineage>
</organism>
<gene>
    <name evidence="1" type="ORF">DLM75_13470</name>
</gene>
<dbReference type="EMBL" id="QHCT01000003">
    <property type="protein sequence ID" value="RHX89951.1"/>
    <property type="molecule type" value="Genomic_DNA"/>
</dbReference>